<dbReference type="EMBL" id="FNCI01000001">
    <property type="protein sequence ID" value="SDF69048.1"/>
    <property type="molecule type" value="Genomic_DNA"/>
</dbReference>
<protein>
    <submittedName>
        <fullName evidence="1">Pyocin activator protein PrtN</fullName>
    </submittedName>
</protein>
<dbReference type="Proteomes" id="UP000198641">
    <property type="component" value="Unassembled WGS sequence"/>
</dbReference>
<sequence length="128" mass="14249">MPEAAPMPAWGDEAPDTSTVALLYQQFGDVLIELEAVRKAYFRNRSSERFRRGLREGVIPLPVVRLDDSAKGQGYVCIYQLAAFIEHQAREAAAQRDVMITTSNSDIQLRRRLIAAVPTTHYPDASSG</sequence>
<organism evidence="1 2">
    <name type="scientific">Onishia taeanensis</name>
    <dbReference type="NCBI Taxonomy" id="284577"/>
    <lineage>
        <taxon>Bacteria</taxon>
        <taxon>Pseudomonadati</taxon>
        <taxon>Pseudomonadota</taxon>
        <taxon>Gammaproteobacteria</taxon>
        <taxon>Oceanospirillales</taxon>
        <taxon>Halomonadaceae</taxon>
        <taxon>Onishia</taxon>
    </lineage>
</organism>
<evidence type="ECO:0000313" key="2">
    <source>
        <dbReference type="Proteomes" id="UP000198641"/>
    </source>
</evidence>
<proteinExistence type="predicted"/>
<keyword evidence="2" id="KW-1185">Reference proteome</keyword>
<dbReference type="Pfam" id="PF11112">
    <property type="entry name" value="PyocinActivator"/>
    <property type="match status" value="1"/>
</dbReference>
<dbReference type="GO" id="GO:0006355">
    <property type="term" value="P:regulation of DNA-templated transcription"/>
    <property type="evidence" value="ECO:0007669"/>
    <property type="project" value="InterPro"/>
</dbReference>
<dbReference type="InterPro" id="IPR020518">
    <property type="entry name" value="Tscrpt_reg_PrtN"/>
</dbReference>
<name>A0A1G7N4S1_9GAMM</name>
<accession>A0A1G7N4S1</accession>
<evidence type="ECO:0000313" key="1">
    <source>
        <dbReference type="EMBL" id="SDF69048.1"/>
    </source>
</evidence>
<reference evidence="1 2" key="1">
    <citation type="submission" date="2016-10" db="EMBL/GenBank/DDBJ databases">
        <authorList>
            <person name="de Groot N.N."/>
        </authorList>
    </citation>
    <scope>NUCLEOTIDE SEQUENCE [LARGE SCALE GENOMIC DNA]</scope>
    <source>
        <strain evidence="1 2">BH539</strain>
    </source>
</reference>
<dbReference type="STRING" id="284577.SAMN05216571_101229"/>
<gene>
    <name evidence="1" type="ORF">SAMN05216571_101229</name>
</gene>
<dbReference type="AlphaFoldDB" id="A0A1G7N4S1"/>